<reference evidence="2" key="1">
    <citation type="submission" date="2022-03" db="EMBL/GenBank/DDBJ databases">
        <authorList>
            <person name="Tunstrom K."/>
        </authorList>
    </citation>
    <scope>NUCLEOTIDE SEQUENCE</scope>
</reference>
<evidence type="ECO:0000313" key="3">
    <source>
        <dbReference type="Proteomes" id="UP001153954"/>
    </source>
</evidence>
<feature type="region of interest" description="Disordered" evidence="1">
    <location>
        <begin position="36"/>
        <end position="78"/>
    </location>
</feature>
<name>A0AAU9V798_EUPED</name>
<feature type="region of interest" description="Disordered" evidence="1">
    <location>
        <begin position="98"/>
        <end position="119"/>
    </location>
</feature>
<comment type="caution">
    <text evidence="2">The sequence shown here is derived from an EMBL/GenBank/DDBJ whole genome shotgun (WGS) entry which is preliminary data.</text>
</comment>
<evidence type="ECO:0000313" key="2">
    <source>
        <dbReference type="EMBL" id="CAH2107930.1"/>
    </source>
</evidence>
<feature type="compositionally biased region" description="Basic residues" evidence="1">
    <location>
        <begin position="56"/>
        <end position="69"/>
    </location>
</feature>
<dbReference type="AlphaFoldDB" id="A0AAU9V798"/>
<proteinExistence type="predicted"/>
<protein>
    <submittedName>
        <fullName evidence="2">Uncharacterized protein</fullName>
    </submittedName>
</protein>
<sequence>MDGVGNMLNARFQGLEASGRRKCQARVSIDRTEAPISRPCVTTLTSPANPAPEMTKRKKRKKRKKRSKKGAVAQVAAPPEPCSLPSALAALAEGWNVNGEEGKTGQPNQLKQPAKTPKVPKLRLPRSAAVQLTLLPGSVKTYAEVLGAIKADGVIAGMGVVTYKTL</sequence>
<keyword evidence="3" id="KW-1185">Reference proteome</keyword>
<accession>A0AAU9V798</accession>
<evidence type="ECO:0000256" key="1">
    <source>
        <dbReference type="SAM" id="MobiDB-lite"/>
    </source>
</evidence>
<dbReference type="EMBL" id="CAKOGL010000031">
    <property type="protein sequence ID" value="CAH2107930.1"/>
    <property type="molecule type" value="Genomic_DNA"/>
</dbReference>
<organism evidence="2 3">
    <name type="scientific">Euphydryas editha</name>
    <name type="common">Edith's checkerspot</name>
    <dbReference type="NCBI Taxonomy" id="104508"/>
    <lineage>
        <taxon>Eukaryota</taxon>
        <taxon>Metazoa</taxon>
        <taxon>Ecdysozoa</taxon>
        <taxon>Arthropoda</taxon>
        <taxon>Hexapoda</taxon>
        <taxon>Insecta</taxon>
        <taxon>Pterygota</taxon>
        <taxon>Neoptera</taxon>
        <taxon>Endopterygota</taxon>
        <taxon>Lepidoptera</taxon>
        <taxon>Glossata</taxon>
        <taxon>Ditrysia</taxon>
        <taxon>Papilionoidea</taxon>
        <taxon>Nymphalidae</taxon>
        <taxon>Nymphalinae</taxon>
        <taxon>Euphydryas</taxon>
    </lineage>
</organism>
<dbReference type="Proteomes" id="UP001153954">
    <property type="component" value="Unassembled WGS sequence"/>
</dbReference>
<gene>
    <name evidence="2" type="ORF">EEDITHA_LOCUS21913</name>
</gene>